<gene>
    <name evidence="2" type="ORF">JMJ56_07785</name>
</gene>
<feature type="transmembrane region" description="Helical" evidence="1">
    <location>
        <begin position="49"/>
        <end position="68"/>
    </location>
</feature>
<sequence>MTTTGKMMHIAAWGVTVLAGLFVPAAGFVLMRLQGPEAFLALPPLHLSVMLAALFLPPCLLMLIFTWLTQRIELGTLTENLLRQTTLFCNQRALSETLVEEVRAQSALMQEQLRTAAADRVTERRTTQLLFQETQLLRLTAEWSLVVGELGGILVAMWRLIHGWTEPGAEARYSSLPPPEELPLHILRILPVTPKEMAKYDIDERFIRQAARYRAVFQAFVDQVPESGRMSRTAFRQLVYGQLDARLALLPRPNHGEIIEPETLAAEPYPERDSLIDRA</sequence>
<evidence type="ECO:0000313" key="3">
    <source>
        <dbReference type="Proteomes" id="UP000660885"/>
    </source>
</evidence>
<evidence type="ECO:0000256" key="1">
    <source>
        <dbReference type="SAM" id="Phobius"/>
    </source>
</evidence>
<dbReference type="EMBL" id="JAETWB010000002">
    <property type="protein sequence ID" value="MBL6077901.1"/>
    <property type="molecule type" value="Genomic_DNA"/>
</dbReference>
<keyword evidence="1" id="KW-1133">Transmembrane helix</keyword>
<proteinExistence type="predicted"/>
<keyword evidence="1" id="KW-0812">Transmembrane</keyword>
<keyword evidence="1" id="KW-0472">Membrane</keyword>
<comment type="caution">
    <text evidence="2">The sequence shown here is derived from an EMBL/GenBank/DDBJ whole genome shotgun (WGS) entry which is preliminary data.</text>
</comment>
<dbReference type="RefSeq" id="WP_202831059.1">
    <property type="nucleotide sequence ID" value="NZ_JAETWB010000002.1"/>
</dbReference>
<dbReference type="Proteomes" id="UP000660885">
    <property type="component" value="Unassembled WGS sequence"/>
</dbReference>
<keyword evidence="3" id="KW-1185">Reference proteome</keyword>
<name>A0ABS1TZP5_9PROT</name>
<organism evidence="2 3">
    <name type="scientific">Belnapia arida</name>
    <dbReference type="NCBI Taxonomy" id="2804533"/>
    <lineage>
        <taxon>Bacteria</taxon>
        <taxon>Pseudomonadati</taxon>
        <taxon>Pseudomonadota</taxon>
        <taxon>Alphaproteobacteria</taxon>
        <taxon>Acetobacterales</taxon>
        <taxon>Roseomonadaceae</taxon>
        <taxon>Belnapia</taxon>
    </lineage>
</organism>
<protein>
    <submittedName>
        <fullName evidence="2">Uncharacterized protein</fullName>
    </submittedName>
</protein>
<evidence type="ECO:0000313" key="2">
    <source>
        <dbReference type="EMBL" id="MBL6077901.1"/>
    </source>
</evidence>
<accession>A0ABS1TZP5</accession>
<reference evidence="2 3" key="1">
    <citation type="submission" date="2021-01" db="EMBL/GenBank/DDBJ databases">
        <title>Belnapia mucosa sp. nov. and Belnapia arida sp. nov., isolated from the Tabernas Desert (Almeria, Spain).</title>
        <authorList>
            <person name="Molina-Menor E."/>
            <person name="Vidal-Verdu A."/>
            <person name="Calonge A."/>
            <person name="Satari L."/>
            <person name="Pereto J."/>
            <person name="Porcar M."/>
        </authorList>
    </citation>
    <scope>NUCLEOTIDE SEQUENCE [LARGE SCALE GENOMIC DNA]</scope>
    <source>
        <strain evidence="2 3">T18</strain>
    </source>
</reference>